<protein>
    <submittedName>
        <fullName evidence="2">Uncharacterized protein</fullName>
    </submittedName>
</protein>
<keyword evidence="3" id="KW-1185">Reference proteome</keyword>
<comment type="caution">
    <text evidence="2">The sequence shown here is derived from an EMBL/GenBank/DDBJ whole genome shotgun (WGS) entry which is preliminary data.</text>
</comment>
<evidence type="ECO:0000313" key="2">
    <source>
        <dbReference type="EMBL" id="KTD83377.1"/>
    </source>
</evidence>
<proteinExistence type="predicted"/>
<keyword evidence="1" id="KW-0812">Transmembrane</keyword>
<keyword evidence="1" id="KW-0472">Membrane</keyword>
<dbReference type="AlphaFoldDB" id="A0A0W1APX1"/>
<accession>A0A0W1APX1</accession>
<dbReference type="Proteomes" id="UP000054709">
    <property type="component" value="Unassembled WGS sequence"/>
</dbReference>
<sequence>MGFSLLGTLMALIILAPSLLMIKFPPENVPADVRDAGPVYTILERLGQLGCISVLVISKNNFQQVEFGIIAALIVLSIVVYYGLWVRYIVKGRQYNLLWDPLGFIPIPMAVLPVCAFGLAAILGKSIWLSIAVVCLAIGHSTNSWHSYKYTKDQ</sequence>
<organism evidence="2 3">
    <name type="scientific">Paenibacillus etheri</name>
    <dbReference type="NCBI Taxonomy" id="1306852"/>
    <lineage>
        <taxon>Bacteria</taxon>
        <taxon>Bacillati</taxon>
        <taxon>Bacillota</taxon>
        <taxon>Bacilli</taxon>
        <taxon>Bacillales</taxon>
        <taxon>Paenibacillaceae</taxon>
        <taxon>Paenibacillus</taxon>
    </lineage>
</organism>
<evidence type="ECO:0000256" key="1">
    <source>
        <dbReference type="SAM" id="Phobius"/>
    </source>
</evidence>
<name>A0A0W1APX1_9BACL</name>
<dbReference type="RefSeq" id="WP_060626881.1">
    <property type="nucleotide sequence ID" value="NZ_LCZJ02000076.1"/>
</dbReference>
<feature type="transmembrane region" description="Helical" evidence="1">
    <location>
        <begin position="110"/>
        <end position="139"/>
    </location>
</feature>
<evidence type="ECO:0000313" key="3">
    <source>
        <dbReference type="Proteomes" id="UP000054709"/>
    </source>
</evidence>
<dbReference type="EMBL" id="LCZJ02000076">
    <property type="protein sequence ID" value="KTD83377.1"/>
    <property type="molecule type" value="Genomic_DNA"/>
</dbReference>
<feature type="transmembrane region" description="Helical" evidence="1">
    <location>
        <begin position="69"/>
        <end position="90"/>
    </location>
</feature>
<keyword evidence="1" id="KW-1133">Transmembrane helix</keyword>
<reference evidence="2 3" key="1">
    <citation type="journal article" date="2015" name="Int. Biodeterior. Biodegradation">
        <title>Physiological and genetic screening methods for the isolation of methyl tert-butyl ether-degrading bacteria for bioremediation purposes.</title>
        <authorList>
            <person name="Guisado I.M."/>
            <person name="Purswani J."/>
            <person name="Gonzalez Lopez J."/>
            <person name="Pozo C."/>
        </authorList>
    </citation>
    <scope>NUCLEOTIDE SEQUENCE [LARGE SCALE GENOMIC DNA]</scope>
    <source>
        <strain evidence="2 3">SH7</strain>
    </source>
</reference>
<dbReference type="OrthoDB" id="53505at2"/>
<gene>
    <name evidence="2" type="ORF">UQ64_02930</name>
</gene>